<dbReference type="RefSeq" id="WP_150728734.1">
    <property type="nucleotide sequence ID" value="NZ_CABPSX010000006.1"/>
</dbReference>
<evidence type="ECO:0000259" key="1">
    <source>
        <dbReference type="Pfam" id="PF02399"/>
    </source>
</evidence>
<dbReference type="GO" id="GO:0005524">
    <property type="term" value="F:ATP binding"/>
    <property type="evidence" value="ECO:0007669"/>
    <property type="project" value="InterPro"/>
</dbReference>
<dbReference type="GO" id="GO:0006260">
    <property type="term" value="P:DNA replication"/>
    <property type="evidence" value="ECO:0007669"/>
    <property type="project" value="InterPro"/>
</dbReference>
<dbReference type="Gene3D" id="3.40.50.300">
    <property type="entry name" value="P-loop containing nucleotide triphosphate hydrolases"/>
    <property type="match status" value="1"/>
</dbReference>
<dbReference type="SUPFAM" id="SSF52540">
    <property type="entry name" value="P-loop containing nucleoside triphosphate hydrolases"/>
    <property type="match status" value="1"/>
</dbReference>
<sequence>MHISVNTQVINKNKTGIAQAWNTVDFSIDDLVNHVREGHAFSYVYRDSKRHSDNFERADYLMVDIDHKEGKPSLQIDDARDSAFVKQYGGVIYTTCSHTDDKHHFRIVFELEEPILDPLALMEASNGLIQKFQADEACKDAARISFGNSNAKVWVLGNKLPATVVTELRIEGREWVQSRNKDVIRATSRGRSDNMTVHSSLTLSPDMEIQLPNGTWTALKFAPKGAATHCPKHIPDRNASAVVVKNRYGINGIHCSTCSRTYWTDRGQIGFKENAFDEVVEQCDINRVVPRFAEVFGEDEFSKHATTDFIEKHVDQFSVRTNSRFLPSPKISLPGTTIIKSPKGSGKTEYLKQVIQNARENNQSVLIVGHRVALLKSMADRLGVTCYVQEERLEYDEDGSPTDRVERTYVSPASYYAVCLDSLQRRIDTQERRYDVVIIDEVEQVLSHLVSSSTLGVRREGVYNTLRYFLRNASYRYLLDADAHLPTLRFSELVGTVHEQQTTTLVVNEYVAEEREVRLYKSEKHLISELFEAISAGKRVYFCSNSRTDALDISEIIAQKFGETRRVMTITSQNSAKANVREFLNNISSEFLQYDVLIGSPSIGTGIDISFPDDAQEVDAVFGLFSASITTHFDIDQQLGRVRNPGEMHVWISPEVFNFESDPEIIKHDLVRYDDEMKRHAVIDDRTGAVTPSPDAEFLELSANVIGRERFSMNRLRKNWIEYRQNQGWRVIDVERDDLSSKAGSALVRDARDGRVKRETHAIMIAERIDDSAAAFLMRRRERTSLADAEQASLERYFIEDFFKEEVSEQLVSAFDGGRIRNRLSRFESLLTHASGKPTYGSEESHRQNRDRMLGAELLVALFDTAGVRDAQSGLFHVNKEYTAAGLRKFANICLAHKNDIENLLDVQVRGDVVAKPTQQLGDLLKLVGVEHRCVRRARRKDGGKDYFYQLTSDSIAFMQGIYARRRKAEEDDLMKILFPTPGTAMARIMTILGEKTAALHPANDEHRDGDATSSVK</sequence>
<dbReference type="NCBIfam" id="NF042913">
    <property type="entry name" value="CyRepA1"/>
    <property type="match status" value="1"/>
</dbReference>
<dbReference type="GO" id="GO:0003688">
    <property type="term" value="F:DNA replication origin binding"/>
    <property type="evidence" value="ECO:0007669"/>
    <property type="project" value="InterPro"/>
</dbReference>
<feature type="domain" description="Replication origin-binding protein" evidence="1">
    <location>
        <begin position="336"/>
        <end position="529"/>
    </location>
</feature>
<gene>
    <name evidence="2" type="ORF">PAP18089_03067</name>
</gene>
<dbReference type="Pfam" id="PF02399">
    <property type="entry name" value="Herpes_ori_bp"/>
    <property type="match status" value="1"/>
</dbReference>
<dbReference type="OrthoDB" id="8932102at2"/>
<dbReference type="EMBL" id="CABPSX010000006">
    <property type="protein sequence ID" value="VVG72075.1"/>
    <property type="molecule type" value="Genomic_DNA"/>
</dbReference>
<dbReference type="InterPro" id="IPR003450">
    <property type="entry name" value="Replication_origin-bd"/>
</dbReference>
<evidence type="ECO:0000313" key="3">
    <source>
        <dbReference type="Proteomes" id="UP000364291"/>
    </source>
</evidence>
<dbReference type="Proteomes" id="UP000364291">
    <property type="component" value="Unassembled WGS sequence"/>
</dbReference>
<organism evidence="2 3">
    <name type="scientific">Pandoraea apista</name>
    <dbReference type="NCBI Taxonomy" id="93218"/>
    <lineage>
        <taxon>Bacteria</taxon>
        <taxon>Pseudomonadati</taxon>
        <taxon>Pseudomonadota</taxon>
        <taxon>Betaproteobacteria</taxon>
        <taxon>Burkholderiales</taxon>
        <taxon>Burkholderiaceae</taxon>
        <taxon>Pandoraea</taxon>
    </lineage>
</organism>
<name>A0A5E5P780_9BURK</name>
<proteinExistence type="predicted"/>
<reference evidence="2 3" key="1">
    <citation type="submission" date="2019-08" db="EMBL/GenBank/DDBJ databases">
        <authorList>
            <person name="Peeters C."/>
        </authorList>
    </citation>
    <scope>NUCLEOTIDE SEQUENCE [LARGE SCALE GENOMIC DNA]</scope>
    <source>
        <strain evidence="2 3">LMG 18089</strain>
    </source>
</reference>
<dbReference type="InterPro" id="IPR049996">
    <property type="entry name" value="Slr7037-like"/>
</dbReference>
<protein>
    <recommendedName>
        <fullName evidence="1">Replication origin-binding protein domain-containing protein</fullName>
    </recommendedName>
</protein>
<dbReference type="AlphaFoldDB" id="A0A5E5P780"/>
<accession>A0A5E5P780</accession>
<evidence type="ECO:0000313" key="2">
    <source>
        <dbReference type="EMBL" id="VVG72075.1"/>
    </source>
</evidence>
<dbReference type="InterPro" id="IPR027417">
    <property type="entry name" value="P-loop_NTPase"/>
</dbReference>